<dbReference type="Proteomes" id="UP000613840">
    <property type="component" value="Unassembled WGS sequence"/>
</dbReference>
<keyword evidence="1" id="KW-0812">Transmembrane</keyword>
<keyword evidence="1" id="KW-1133">Transmembrane helix</keyword>
<evidence type="ECO:0000313" key="3">
    <source>
        <dbReference type="Proteomes" id="UP000613840"/>
    </source>
</evidence>
<sequence length="171" mass="18395">MSPQTVLTILIGIAVLIFISFRQMRWQQPARQLRMPLILGIVGVVEASSSWNNALLSKISGLDVVLIGFELCLAVLGGWLMGRLSQVATVNGSTQTRLRPAGLVVWFGFIALRIGMATLGGFLGATLASNTAVIIFMVAIVKGIQVLVVRERIARHELGQVDQRADSVLGS</sequence>
<keyword evidence="1" id="KW-0472">Membrane</keyword>
<evidence type="ECO:0008006" key="4">
    <source>
        <dbReference type="Google" id="ProtNLM"/>
    </source>
</evidence>
<feature type="transmembrane region" description="Helical" evidence="1">
    <location>
        <begin position="103"/>
        <end position="125"/>
    </location>
</feature>
<accession>A0A917SGN6</accession>
<organism evidence="2 3">
    <name type="scientific">Microlunatus endophyticus</name>
    <dbReference type="NCBI Taxonomy" id="1716077"/>
    <lineage>
        <taxon>Bacteria</taxon>
        <taxon>Bacillati</taxon>
        <taxon>Actinomycetota</taxon>
        <taxon>Actinomycetes</taxon>
        <taxon>Propionibacteriales</taxon>
        <taxon>Propionibacteriaceae</taxon>
        <taxon>Microlunatus</taxon>
    </lineage>
</organism>
<proteinExistence type="predicted"/>
<reference evidence="2" key="2">
    <citation type="submission" date="2020-09" db="EMBL/GenBank/DDBJ databases">
        <authorList>
            <person name="Sun Q."/>
            <person name="Zhou Y."/>
        </authorList>
    </citation>
    <scope>NUCLEOTIDE SEQUENCE</scope>
    <source>
        <strain evidence="2">CGMCC 4.7306</strain>
    </source>
</reference>
<evidence type="ECO:0000313" key="2">
    <source>
        <dbReference type="EMBL" id="GGL76310.1"/>
    </source>
</evidence>
<evidence type="ECO:0000256" key="1">
    <source>
        <dbReference type="SAM" id="Phobius"/>
    </source>
</evidence>
<feature type="transmembrane region" description="Helical" evidence="1">
    <location>
        <begin position="33"/>
        <end position="52"/>
    </location>
</feature>
<reference evidence="2" key="1">
    <citation type="journal article" date="2014" name="Int. J. Syst. Evol. Microbiol.">
        <title>Complete genome sequence of Corynebacterium casei LMG S-19264T (=DSM 44701T), isolated from a smear-ripened cheese.</title>
        <authorList>
            <consortium name="US DOE Joint Genome Institute (JGI-PGF)"/>
            <person name="Walter F."/>
            <person name="Albersmeier A."/>
            <person name="Kalinowski J."/>
            <person name="Ruckert C."/>
        </authorList>
    </citation>
    <scope>NUCLEOTIDE SEQUENCE</scope>
    <source>
        <strain evidence="2">CGMCC 4.7306</strain>
    </source>
</reference>
<protein>
    <recommendedName>
        <fullName evidence="4">DUF1453 domain-containing protein</fullName>
    </recommendedName>
</protein>
<feature type="transmembrane region" description="Helical" evidence="1">
    <location>
        <begin position="131"/>
        <end position="149"/>
    </location>
</feature>
<dbReference type="EMBL" id="BMMZ01000011">
    <property type="protein sequence ID" value="GGL76310.1"/>
    <property type="molecule type" value="Genomic_DNA"/>
</dbReference>
<dbReference type="RefSeq" id="WP_188896976.1">
    <property type="nucleotide sequence ID" value="NZ_BMMZ01000011.1"/>
</dbReference>
<feature type="transmembrane region" description="Helical" evidence="1">
    <location>
        <begin position="64"/>
        <end position="82"/>
    </location>
</feature>
<keyword evidence="3" id="KW-1185">Reference proteome</keyword>
<gene>
    <name evidence="2" type="ORF">GCM10011575_38130</name>
</gene>
<feature type="transmembrane region" description="Helical" evidence="1">
    <location>
        <begin position="6"/>
        <end position="21"/>
    </location>
</feature>
<dbReference type="AlphaFoldDB" id="A0A917SGN6"/>
<name>A0A917SGN6_9ACTN</name>
<comment type="caution">
    <text evidence="2">The sequence shown here is derived from an EMBL/GenBank/DDBJ whole genome shotgun (WGS) entry which is preliminary data.</text>
</comment>